<dbReference type="HOGENOM" id="CLU_021599_6_0_1"/>
<proteinExistence type="predicted"/>
<keyword evidence="5" id="KW-1185">Reference proteome</keyword>
<dbReference type="GeneID" id="63919357"/>
<dbReference type="Gene3D" id="4.10.240.10">
    <property type="entry name" value="Zn(2)-C6 fungal-type DNA-binding domain"/>
    <property type="match status" value="1"/>
</dbReference>
<evidence type="ECO:0000256" key="1">
    <source>
        <dbReference type="ARBA" id="ARBA00023242"/>
    </source>
</evidence>
<evidence type="ECO:0000259" key="3">
    <source>
        <dbReference type="PROSITE" id="PS50048"/>
    </source>
</evidence>
<feature type="domain" description="Zn(2)-C6 fungal-type" evidence="3">
    <location>
        <begin position="7"/>
        <end position="35"/>
    </location>
</feature>
<dbReference type="RefSeq" id="XP_040882270.1">
    <property type="nucleotide sequence ID" value="XM_041025984.1"/>
</dbReference>
<dbReference type="PROSITE" id="PS50048">
    <property type="entry name" value="ZN2_CY6_FUNGAL_2"/>
    <property type="match status" value="1"/>
</dbReference>
<dbReference type="InterPro" id="IPR053178">
    <property type="entry name" value="Osmoadaptation_assoc"/>
</dbReference>
<dbReference type="Proteomes" id="UP000030672">
    <property type="component" value="Unassembled WGS sequence"/>
</dbReference>
<dbReference type="InterPro" id="IPR036864">
    <property type="entry name" value="Zn2-C6_fun-type_DNA-bd_sf"/>
</dbReference>
<dbReference type="EMBL" id="KL584827">
    <property type="protein sequence ID" value="KEQ65247.1"/>
    <property type="molecule type" value="Genomic_DNA"/>
</dbReference>
<evidence type="ECO:0000256" key="2">
    <source>
        <dbReference type="SAM" id="MobiDB-lite"/>
    </source>
</evidence>
<organism evidence="4 5">
    <name type="scientific">Aureobasidium melanogenum (strain CBS 110374)</name>
    <name type="common">Aureobasidium pullulans var. melanogenum</name>
    <dbReference type="NCBI Taxonomy" id="1043003"/>
    <lineage>
        <taxon>Eukaryota</taxon>
        <taxon>Fungi</taxon>
        <taxon>Dikarya</taxon>
        <taxon>Ascomycota</taxon>
        <taxon>Pezizomycotina</taxon>
        <taxon>Dothideomycetes</taxon>
        <taxon>Dothideomycetidae</taxon>
        <taxon>Dothideales</taxon>
        <taxon>Saccotheciaceae</taxon>
        <taxon>Aureobasidium</taxon>
    </lineage>
</organism>
<reference evidence="4 5" key="1">
    <citation type="journal article" date="2014" name="BMC Genomics">
        <title>Genome sequencing of four Aureobasidium pullulans varieties: biotechnological potential, stress tolerance, and description of new species.</title>
        <authorList>
            <person name="Gostin Ar C."/>
            <person name="Ohm R.A."/>
            <person name="Kogej T."/>
            <person name="Sonjak S."/>
            <person name="Turk M."/>
            <person name="Zajc J."/>
            <person name="Zalar P."/>
            <person name="Grube M."/>
            <person name="Sun H."/>
            <person name="Han J."/>
            <person name="Sharma A."/>
            <person name="Chiniquy J."/>
            <person name="Ngan C.Y."/>
            <person name="Lipzen A."/>
            <person name="Barry K."/>
            <person name="Grigoriev I.V."/>
            <person name="Gunde-Cimerman N."/>
        </authorList>
    </citation>
    <scope>NUCLEOTIDE SEQUENCE [LARGE SCALE GENOMIC DNA]</scope>
    <source>
        <strain evidence="4 5">CBS 110374</strain>
    </source>
</reference>
<dbReference type="PANTHER" id="PTHR38111">
    <property type="entry name" value="ZN(2)-C6 FUNGAL-TYPE DOMAIN-CONTAINING PROTEIN-RELATED"/>
    <property type="match status" value="1"/>
</dbReference>
<accession>A0A074W5S0</accession>
<dbReference type="GO" id="GO:0000981">
    <property type="term" value="F:DNA-binding transcription factor activity, RNA polymerase II-specific"/>
    <property type="evidence" value="ECO:0007669"/>
    <property type="project" value="InterPro"/>
</dbReference>
<dbReference type="Pfam" id="PF11951">
    <property type="entry name" value="Fungal_trans_2"/>
    <property type="match status" value="1"/>
</dbReference>
<dbReference type="SUPFAM" id="SSF57701">
    <property type="entry name" value="Zn2/Cys6 DNA-binding domain"/>
    <property type="match status" value="1"/>
</dbReference>
<protein>
    <recommendedName>
        <fullName evidence="3">Zn(2)-C6 fungal-type domain-containing protein</fullName>
    </recommendedName>
</protein>
<dbReference type="CDD" id="cd00067">
    <property type="entry name" value="GAL4"/>
    <property type="match status" value="1"/>
</dbReference>
<dbReference type="InterPro" id="IPR001138">
    <property type="entry name" value="Zn2Cys6_DnaBD"/>
</dbReference>
<dbReference type="GO" id="GO:0008270">
    <property type="term" value="F:zinc ion binding"/>
    <property type="evidence" value="ECO:0007669"/>
    <property type="project" value="InterPro"/>
</dbReference>
<gene>
    <name evidence="4" type="ORF">M437DRAFT_73184</name>
</gene>
<dbReference type="Pfam" id="PF00172">
    <property type="entry name" value="Zn_clus"/>
    <property type="match status" value="1"/>
</dbReference>
<sequence>MAPRSTGCANCRKRKIKCDEGRPGCKKCQIHNTPCPGYRGIKPDGLEWRDETQAVSRRVEKAWKTGSDSSSPETSSDSDSSAPPTKSVEELTLFEKPAVTGYTVIPQAIFSAATNRSQMFDVSMRLYRPTTLDEQPLRAHISDFSCIQRTITSKSSPALLAAIDTISLLQLGVSYQDQAFFEHARRRYGQALTALVVALNKPNVLGNNDVLGAMKILEFCELFRPVAQQGSWISHVNGVENFLVQRGPVPLVTELDNMLYFHARHSSILQGVLKRKAIIFAEPKWMAVTKNTPYTDSSPRLFDILIHIPGLFERADNLIASGEPTYLSGVVSDLVTAIEQLHDWEAGYHAELKDPAFTNVDISRFKRFTRLCHNKTFPLALDFPDFLTGYLQSIYWLYLFTIERTLQDVLMKYPGSKCTFSLDEVNKRVLQTAINMCQMMPYFCEPDAASMGRFATFMPLVFALRYFEARGMKTQQDWCQDVTDAMFNDGINPPWKLDLAKGLKPGEKKQIV</sequence>
<dbReference type="SMART" id="SM00066">
    <property type="entry name" value="GAL4"/>
    <property type="match status" value="1"/>
</dbReference>
<dbReference type="STRING" id="1043003.A0A074W5S0"/>
<keyword evidence="1" id="KW-0539">Nucleus</keyword>
<feature type="region of interest" description="Disordered" evidence="2">
    <location>
        <begin position="60"/>
        <end position="87"/>
    </location>
</feature>
<feature type="compositionally biased region" description="Low complexity" evidence="2">
    <location>
        <begin position="65"/>
        <end position="86"/>
    </location>
</feature>
<evidence type="ECO:0000313" key="5">
    <source>
        <dbReference type="Proteomes" id="UP000030672"/>
    </source>
</evidence>
<dbReference type="AlphaFoldDB" id="A0A074W5S0"/>
<dbReference type="PROSITE" id="PS00463">
    <property type="entry name" value="ZN2_CY6_FUNGAL_1"/>
    <property type="match status" value="1"/>
</dbReference>
<name>A0A074W5S0_AURM1</name>
<dbReference type="InterPro" id="IPR021858">
    <property type="entry name" value="Fun_TF"/>
</dbReference>
<evidence type="ECO:0000313" key="4">
    <source>
        <dbReference type="EMBL" id="KEQ65247.1"/>
    </source>
</evidence>